<dbReference type="PANTHER" id="PTHR18947">
    <property type="entry name" value="HOOK PROTEINS"/>
    <property type="match status" value="1"/>
</dbReference>
<organism evidence="4">
    <name type="scientific">Anisakis simplex</name>
    <name type="common">Herring worm</name>
    <dbReference type="NCBI Taxonomy" id="6269"/>
    <lineage>
        <taxon>Eukaryota</taxon>
        <taxon>Metazoa</taxon>
        <taxon>Ecdysozoa</taxon>
        <taxon>Nematoda</taxon>
        <taxon>Chromadorea</taxon>
        <taxon>Rhabditida</taxon>
        <taxon>Spirurina</taxon>
        <taxon>Ascaridomorpha</taxon>
        <taxon>Ascaridoidea</taxon>
        <taxon>Anisakidae</taxon>
        <taxon>Anisakis</taxon>
        <taxon>Anisakis simplex complex</taxon>
    </lineage>
</organism>
<dbReference type="GO" id="GO:0005737">
    <property type="term" value="C:cytoplasm"/>
    <property type="evidence" value="ECO:0007669"/>
    <property type="project" value="TreeGrafter"/>
</dbReference>
<dbReference type="GO" id="GO:0031122">
    <property type="term" value="P:cytoplasmic microtubule organization"/>
    <property type="evidence" value="ECO:0007669"/>
    <property type="project" value="TreeGrafter"/>
</dbReference>
<evidence type="ECO:0000256" key="1">
    <source>
        <dbReference type="SAM" id="Coils"/>
    </source>
</evidence>
<keyword evidence="1" id="KW-0175">Coiled coil</keyword>
<gene>
    <name evidence="2" type="ORF">ASIM_LOCUS4182</name>
</gene>
<reference evidence="2 3" key="2">
    <citation type="submission" date="2018-11" db="EMBL/GenBank/DDBJ databases">
        <authorList>
            <consortium name="Pathogen Informatics"/>
        </authorList>
    </citation>
    <scope>NUCLEOTIDE SEQUENCE [LARGE SCALE GENOMIC DNA]</scope>
</reference>
<protein>
    <submittedName>
        <fullName evidence="4">Lebercilin domain-containing protein</fullName>
    </submittedName>
</protein>
<dbReference type="PANTHER" id="PTHR18947:SF28">
    <property type="entry name" value="GIRDIN, ISOFORM A"/>
    <property type="match status" value="1"/>
</dbReference>
<name>A0A0M3J9U7_ANISI</name>
<evidence type="ECO:0000313" key="3">
    <source>
        <dbReference type="Proteomes" id="UP000267096"/>
    </source>
</evidence>
<keyword evidence="3" id="KW-1185">Reference proteome</keyword>
<dbReference type="GO" id="GO:0008017">
    <property type="term" value="F:microtubule binding"/>
    <property type="evidence" value="ECO:0007669"/>
    <property type="project" value="TreeGrafter"/>
</dbReference>
<reference evidence="4" key="1">
    <citation type="submission" date="2017-02" db="UniProtKB">
        <authorList>
            <consortium name="WormBaseParasite"/>
        </authorList>
    </citation>
    <scope>IDENTIFICATION</scope>
</reference>
<proteinExistence type="predicted"/>
<dbReference type="Proteomes" id="UP000267096">
    <property type="component" value="Unassembled WGS sequence"/>
</dbReference>
<feature type="coiled-coil region" evidence="1">
    <location>
        <begin position="40"/>
        <end position="134"/>
    </location>
</feature>
<dbReference type="GO" id="GO:0005813">
    <property type="term" value="C:centrosome"/>
    <property type="evidence" value="ECO:0007669"/>
    <property type="project" value="TreeGrafter"/>
</dbReference>
<dbReference type="EMBL" id="UYRR01007098">
    <property type="protein sequence ID" value="VDK23290.1"/>
    <property type="molecule type" value="Genomic_DNA"/>
</dbReference>
<sequence length="162" mass="19090">MRQDNTNLRRKNEAQADDLRRLHISDQSSRTAVARLSANIEQLNKSLQARDLQIAKLQNKIDMLNHLNRTLEEENKMLVRQMDHLLAQNKDLLAKALNDKDNYHAEQKEFQEKLATLRRHKEKLEEKIMEQYRMMDNSKKCTKEKQTLVKRAAKALISKVIS</sequence>
<evidence type="ECO:0000313" key="4">
    <source>
        <dbReference type="WBParaSite" id="ASIM_0000436601-mRNA-1"/>
    </source>
</evidence>
<evidence type="ECO:0000313" key="2">
    <source>
        <dbReference type="EMBL" id="VDK23290.1"/>
    </source>
</evidence>
<dbReference type="WBParaSite" id="ASIM_0000436601-mRNA-1">
    <property type="protein sequence ID" value="ASIM_0000436601-mRNA-1"/>
    <property type="gene ID" value="ASIM_0000436601"/>
</dbReference>
<dbReference type="GO" id="GO:0051959">
    <property type="term" value="F:dynein light intermediate chain binding"/>
    <property type="evidence" value="ECO:0007669"/>
    <property type="project" value="TreeGrafter"/>
</dbReference>
<accession>A0A0M3J9U7</accession>
<dbReference type="AlphaFoldDB" id="A0A0M3J9U7"/>
<dbReference type="OrthoDB" id="10254988at2759"/>
<dbReference type="GO" id="GO:0030705">
    <property type="term" value="P:cytoskeleton-dependent intracellular transport"/>
    <property type="evidence" value="ECO:0007669"/>
    <property type="project" value="TreeGrafter"/>
</dbReference>